<dbReference type="InterPro" id="IPR006427">
    <property type="entry name" value="Portal_HK97"/>
</dbReference>
<sequence length="418" mass="46208">MGIMDLFRGKAPATSSAGRAEVMASGAGYVSLDDPRLIEFLRDGMMTATGFTVNPETALRNPSMFRACSLISNSIGMLPLHLIVQETKEKAKDHPLYRVLHRRPNSFQSAFDFRASMQMRALVHKNSFALILRSTSIRTGKRTVSGLVPLDARKMSVSLNASWRMEYLYEPSNGPKVRYRAEDIFHLRGASIDGLNGFSLIEQAKEAIGLALSAELAAGRMFKNGTLVGGALSHKGTLSDPAFERLKASLAEKEGAENAGKNLILEEGMEWKPYGSNAKDSQMTELRKLQIEEIARVSGVPRPLLMVDETSWGSGIEALGQFFVAYALNPWFEAWQQAVERCLLDDDEVDIYEAKFNPGALLRGSLKDQADYLSKALGSGGHQPWIHYDEARDTMDLPEREMPPNPMMQHNGGPPLQD</sequence>
<evidence type="ECO:0000256" key="1">
    <source>
        <dbReference type="SAM" id="MobiDB-lite"/>
    </source>
</evidence>
<keyword evidence="3" id="KW-1185">Reference proteome</keyword>
<feature type="region of interest" description="Disordered" evidence="1">
    <location>
        <begin position="396"/>
        <end position="418"/>
    </location>
</feature>
<reference evidence="2 3" key="1">
    <citation type="submission" date="2019-03" db="EMBL/GenBank/DDBJ databases">
        <title>Rhizobium sp. nov., an bacterium isolated from biocrust in Mu Us Desert.</title>
        <authorList>
            <person name="Lixiong L."/>
        </authorList>
    </citation>
    <scope>NUCLEOTIDE SEQUENCE [LARGE SCALE GENOMIC DNA]</scope>
    <source>
        <strain evidence="2 3">SPY-1</strain>
    </source>
</reference>
<accession>A0A4R5UHB0</accession>
<protein>
    <submittedName>
        <fullName evidence="2">Phage portal protein</fullName>
    </submittedName>
</protein>
<proteinExistence type="predicted"/>
<evidence type="ECO:0000313" key="3">
    <source>
        <dbReference type="Proteomes" id="UP000295238"/>
    </source>
</evidence>
<dbReference type="OrthoDB" id="7592047at2"/>
<evidence type="ECO:0000313" key="2">
    <source>
        <dbReference type="EMBL" id="TDK35206.1"/>
    </source>
</evidence>
<dbReference type="NCBIfam" id="TIGR01537">
    <property type="entry name" value="portal_HK97"/>
    <property type="match status" value="1"/>
</dbReference>
<organism evidence="2 3">
    <name type="scientific">Rhizobium deserti</name>
    <dbReference type="NCBI Taxonomy" id="2547961"/>
    <lineage>
        <taxon>Bacteria</taxon>
        <taxon>Pseudomonadati</taxon>
        <taxon>Pseudomonadota</taxon>
        <taxon>Alphaproteobacteria</taxon>
        <taxon>Hyphomicrobiales</taxon>
        <taxon>Rhizobiaceae</taxon>
        <taxon>Rhizobium/Agrobacterium group</taxon>
        <taxon>Rhizobium</taxon>
    </lineage>
</organism>
<comment type="caution">
    <text evidence="2">The sequence shown here is derived from an EMBL/GenBank/DDBJ whole genome shotgun (WGS) entry which is preliminary data.</text>
</comment>
<gene>
    <name evidence="2" type="ORF">E2F50_13175</name>
</gene>
<dbReference type="AlphaFoldDB" id="A0A4R5UHB0"/>
<dbReference type="Pfam" id="PF04860">
    <property type="entry name" value="Phage_portal"/>
    <property type="match status" value="1"/>
</dbReference>
<dbReference type="Proteomes" id="UP000295238">
    <property type="component" value="Unassembled WGS sequence"/>
</dbReference>
<dbReference type="EMBL" id="SMTL01000003">
    <property type="protein sequence ID" value="TDK35206.1"/>
    <property type="molecule type" value="Genomic_DNA"/>
</dbReference>
<name>A0A4R5UHB0_9HYPH</name>
<dbReference type="InterPro" id="IPR006944">
    <property type="entry name" value="Phage/GTA_portal"/>
</dbReference>